<keyword evidence="11" id="KW-1185">Reference proteome</keyword>
<gene>
    <name evidence="10" type="ORF">ACFO26_10035</name>
</gene>
<accession>A0ABV9JH12</accession>
<dbReference type="PROSITE" id="PS50893">
    <property type="entry name" value="ABC_TRANSPORTER_2"/>
    <property type="match status" value="1"/>
</dbReference>
<dbReference type="Proteomes" id="UP001595987">
    <property type="component" value="Unassembled WGS sequence"/>
</dbReference>
<comment type="caution">
    <text evidence="10">The sequence shown here is derived from an EMBL/GenBank/DDBJ whole genome shotgun (WGS) entry which is preliminary data.</text>
</comment>
<dbReference type="SUPFAM" id="SSF90123">
    <property type="entry name" value="ABC transporter transmembrane region"/>
    <property type="match status" value="1"/>
</dbReference>
<dbReference type="Pfam" id="PF00005">
    <property type="entry name" value="ABC_tran"/>
    <property type="match status" value="1"/>
</dbReference>
<dbReference type="InterPro" id="IPR003439">
    <property type="entry name" value="ABC_transporter-like_ATP-bd"/>
</dbReference>
<dbReference type="PROSITE" id="PS50929">
    <property type="entry name" value="ABC_TM1F"/>
    <property type="match status" value="1"/>
</dbReference>
<dbReference type="InterPro" id="IPR011527">
    <property type="entry name" value="ABC1_TM_dom"/>
</dbReference>
<keyword evidence="3" id="KW-0547">Nucleotide-binding</keyword>
<dbReference type="RefSeq" id="WP_213536420.1">
    <property type="nucleotide sequence ID" value="NZ_BOVQ01000006.1"/>
</dbReference>
<feature type="transmembrane region" description="Helical" evidence="7">
    <location>
        <begin position="12"/>
        <end position="29"/>
    </location>
</feature>
<evidence type="ECO:0000256" key="2">
    <source>
        <dbReference type="ARBA" id="ARBA00022692"/>
    </source>
</evidence>
<evidence type="ECO:0000256" key="6">
    <source>
        <dbReference type="ARBA" id="ARBA00023136"/>
    </source>
</evidence>
<dbReference type="Pfam" id="PF00664">
    <property type="entry name" value="ABC_membrane"/>
    <property type="match status" value="1"/>
</dbReference>
<organism evidence="10 11">
    <name type="scientific">Lactococcus nasutitermitis</name>
    <dbReference type="NCBI Taxonomy" id="1652957"/>
    <lineage>
        <taxon>Bacteria</taxon>
        <taxon>Bacillati</taxon>
        <taxon>Bacillota</taxon>
        <taxon>Bacilli</taxon>
        <taxon>Lactobacillales</taxon>
        <taxon>Streptococcaceae</taxon>
        <taxon>Lactococcus</taxon>
    </lineage>
</organism>
<feature type="domain" description="ABC transmembrane type-1" evidence="9">
    <location>
        <begin position="10"/>
        <end position="287"/>
    </location>
</feature>
<dbReference type="PANTHER" id="PTHR24221:SF654">
    <property type="entry name" value="ATP-BINDING CASSETTE SUB-FAMILY B MEMBER 6"/>
    <property type="match status" value="1"/>
</dbReference>
<evidence type="ECO:0000313" key="11">
    <source>
        <dbReference type="Proteomes" id="UP001595987"/>
    </source>
</evidence>
<dbReference type="EMBL" id="JBHSGD010000008">
    <property type="protein sequence ID" value="MFC4653243.1"/>
    <property type="molecule type" value="Genomic_DNA"/>
</dbReference>
<proteinExistence type="predicted"/>
<evidence type="ECO:0000313" key="10">
    <source>
        <dbReference type="EMBL" id="MFC4653243.1"/>
    </source>
</evidence>
<dbReference type="Gene3D" id="1.20.1560.10">
    <property type="entry name" value="ABC transporter type 1, transmembrane domain"/>
    <property type="match status" value="1"/>
</dbReference>
<evidence type="ECO:0000259" key="8">
    <source>
        <dbReference type="PROSITE" id="PS50893"/>
    </source>
</evidence>
<reference evidence="11" key="1">
    <citation type="journal article" date="2019" name="Int. J. Syst. Evol. Microbiol.">
        <title>The Global Catalogue of Microorganisms (GCM) 10K type strain sequencing project: providing services to taxonomists for standard genome sequencing and annotation.</title>
        <authorList>
            <consortium name="The Broad Institute Genomics Platform"/>
            <consortium name="The Broad Institute Genome Sequencing Center for Infectious Disease"/>
            <person name="Wu L."/>
            <person name="Ma J."/>
        </authorList>
    </citation>
    <scope>NUCLEOTIDE SEQUENCE [LARGE SCALE GENOMIC DNA]</scope>
    <source>
        <strain evidence="11">CCUG 63287</strain>
    </source>
</reference>
<dbReference type="InterPro" id="IPR036640">
    <property type="entry name" value="ABC1_TM_sf"/>
</dbReference>
<dbReference type="InterPro" id="IPR003593">
    <property type="entry name" value="AAA+_ATPase"/>
</dbReference>
<sequence>MKQFIRPIRLYIVAVFILVALSYVAQALIPYFTQALLRREFLFAMIGYIGCTVFYLLCNYLSMRLEWRYGIVFSTSLKNTWFNQLLAMPQGKFSKQKVAEYVSYQANDLDALEKDYLAPLFSFYQQIMKMVIFAVIISQTVNIWVASILFITALLTIQVPKIIGKRTAARRDAYLKSQGDYYAKLEDLLTGHHLVNDETEENFQKVQQKSLDNLQTHYLKYGLLKAFGIIMNASSFSLTGIVLFIYLVFALSTRRLSIPEVAASLSYITAFSEPMTELLYDIQMLESIKNVKKNFLEIVSQVQLPKRAIKSFDKIEIQSLKKVVGNTQLDIPELMIKKGEKIAVIGENGSGKSTFLNVLNGTDDEFEGKIFVDGNEIKNLDGAFAKILQAEHTFHDTYKNNVTIFGSYQEKVSDTKSEVSATTLSGGEKQKMYLTRVTNQESPLVILDEPFSALDYYQFENELQKVLQLPATVIMTIHQKDEFLGKFNRILKLEKGKIVES</sequence>
<feature type="domain" description="ABC transporter" evidence="8">
    <location>
        <begin position="309"/>
        <end position="501"/>
    </location>
</feature>
<feature type="transmembrane region" description="Helical" evidence="7">
    <location>
        <begin position="41"/>
        <end position="61"/>
    </location>
</feature>
<name>A0ABV9JH12_9LACT</name>
<evidence type="ECO:0000256" key="5">
    <source>
        <dbReference type="ARBA" id="ARBA00022989"/>
    </source>
</evidence>
<evidence type="ECO:0000256" key="3">
    <source>
        <dbReference type="ARBA" id="ARBA00022741"/>
    </source>
</evidence>
<evidence type="ECO:0000256" key="1">
    <source>
        <dbReference type="ARBA" id="ARBA00004651"/>
    </source>
</evidence>
<dbReference type="InterPro" id="IPR027417">
    <property type="entry name" value="P-loop_NTPase"/>
</dbReference>
<evidence type="ECO:0000259" key="9">
    <source>
        <dbReference type="PROSITE" id="PS50929"/>
    </source>
</evidence>
<evidence type="ECO:0000256" key="7">
    <source>
        <dbReference type="SAM" id="Phobius"/>
    </source>
</evidence>
<dbReference type="PANTHER" id="PTHR24221">
    <property type="entry name" value="ATP-BINDING CASSETTE SUB-FAMILY B"/>
    <property type="match status" value="1"/>
</dbReference>
<feature type="transmembrane region" description="Helical" evidence="7">
    <location>
        <begin position="226"/>
        <end position="249"/>
    </location>
</feature>
<keyword evidence="4 10" id="KW-0067">ATP-binding</keyword>
<feature type="transmembrane region" description="Helical" evidence="7">
    <location>
        <begin position="131"/>
        <end position="157"/>
    </location>
</feature>
<dbReference type="InterPro" id="IPR039421">
    <property type="entry name" value="Type_1_exporter"/>
</dbReference>
<keyword evidence="2 7" id="KW-0812">Transmembrane</keyword>
<evidence type="ECO:0000256" key="4">
    <source>
        <dbReference type="ARBA" id="ARBA00022840"/>
    </source>
</evidence>
<dbReference type="GO" id="GO:0005524">
    <property type="term" value="F:ATP binding"/>
    <property type="evidence" value="ECO:0007669"/>
    <property type="project" value="UniProtKB-KW"/>
</dbReference>
<protein>
    <submittedName>
        <fullName evidence="10">ATP-binding cassette domain-containing protein</fullName>
    </submittedName>
</protein>
<keyword evidence="5 7" id="KW-1133">Transmembrane helix</keyword>
<comment type="subcellular location">
    <subcellularLocation>
        <location evidence="1">Cell membrane</location>
        <topology evidence="1">Multi-pass membrane protein</topology>
    </subcellularLocation>
</comment>
<dbReference type="SUPFAM" id="SSF52540">
    <property type="entry name" value="P-loop containing nucleoside triphosphate hydrolases"/>
    <property type="match status" value="1"/>
</dbReference>
<keyword evidence="6 7" id="KW-0472">Membrane</keyword>
<dbReference type="Gene3D" id="3.40.50.300">
    <property type="entry name" value="P-loop containing nucleotide triphosphate hydrolases"/>
    <property type="match status" value="1"/>
</dbReference>
<dbReference type="SMART" id="SM00382">
    <property type="entry name" value="AAA"/>
    <property type="match status" value="1"/>
</dbReference>